<dbReference type="EMBL" id="VSRR010001029">
    <property type="protein sequence ID" value="MPC21896.1"/>
    <property type="molecule type" value="Genomic_DNA"/>
</dbReference>
<evidence type="ECO:0000313" key="3">
    <source>
        <dbReference type="Proteomes" id="UP000324222"/>
    </source>
</evidence>
<accession>A0A5B7DLP2</accession>
<evidence type="ECO:0000259" key="1">
    <source>
        <dbReference type="Pfam" id="PF22938"/>
    </source>
</evidence>
<reference evidence="2 3" key="1">
    <citation type="submission" date="2019-05" db="EMBL/GenBank/DDBJ databases">
        <title>Another draft genome of Portunus trituberculatus and its Hox gene families provides insights of decapod evolution.</title>
        <authorList>
            <person name="Jeong J.-H."/>
            <person name="Song I."/>
            <person name="Kim S."/>
            <person name="Choi T."/>
            <person name="Kim D."/>
            <person name="Ryu S."/>
            <person name="Kim W."/>
        </authorList>
    </citation>
    <scope>NUCLEOTIDE SEQUENCE [LARGE SCALE GENOMIC DNA]</scope>
    <source>
        <tissue evidence="2">Muscle</tissue>
    </source>
</reference>
<gene>
    <name evidence="2" type="ORF">E2C01_014899</name>
</gene>
<comment type="caution">
    <text evidence="2">The sequence shown here is derived from an EMBL/GenBank/DDBJ whole genome shotgun (WGS) entry which is preliminary data.</text>
</comment>
<dbReference type="InterPro" id="IPR054465">
    <property type="entry name" value="Integrase_p58-like_C"/>
</dbReference>
<dbReference type="AlphaFoldDB" id="A0A5B7DLP2"/>
<organism evidence="2 3">
    <name type="scientific">Portunus trituberculatus</name>
    <name type="common">Swimming crab</name>
    <name type="synonym">Neptunus trituberculatus</name>
    <dbReference type="NCBI Taxonomy" id="210409"/>
    <lineage>
        <taxon>Eukaryota</taxon>
        <taxon>Metazoa</taxon>
        <taxon>Ecdysozoa</taxon>
        <taxon>Arthropoda</taxon>
        <taxon>Crustacea</taxon>
        <taxon>Multicrustacea</taxon>
        <taxon>Malacostraca</taxon>
        <taxon>Eumalacostraca</taxon>
        <taxon>Eucarida</taxon>
        <taxon>Decapoda</taxon>
        <taxon>Pleocyemata</taxon>
        <taxon>Brachyura</taxon>
        <taxon>Eubrachyura</taxon>
        <taxon>Portunoidea</taxon>
        <taxon>Portunidae</taxon>
        <taxon>Portuninae</taxon>
        <taxon>Portunus</taxon>
    </lineage>
</organism>
<protein>
    <recommendedName>
        <fullName evidence="1">Integrase p58-like C-terminal domain-containing protein</fullName>
    </recommendedName>
</protein>
<name>A0A5B7DLP2_PORTR</name>
<evidence type="ECO:0000313" key="2">
    <source>
        <dbReference type="EMBL" id="MPC21896.1"/>
    </source>
</evidence>
<keyword evidence="3" id="KW-1185">Reference proteome</keyword>
<sequence>MKELYDRRMRDARYAEGDRVWLHNPRRRRGLSPKLQSPWKGPYTVMAVPSAVTYKMRRGHKRALVVHADRLWRYHGSLERIFFVPRIIGQCDAPSNQMGYVNLGKQLSSLQCHLHFVVPTAW</sequence>
<proteinExistence type="predicted"/>
<dbReference type="Proteomes" id="UP000324222">
    <property type="component" value="Unassembled WGS sequence"/>
</dbReference>
<feature type="domain" description="Integrase p58-like C-terminal" evidence="1">
    <location>
        <begin position="41"/>
        <end position="73"/>
    </location>
</feature>
<dbReference type="Pfam" id="PF22938">
    <property type="entry name" value="Integrase_p58_C"/>
    <property type="match status" value="1"/>
</dbReference>